<feature type="domain" description="PIH1D1/2/3 CS-like" evidence="3">
    <location>
        <begin position="88"/>
        <end position="184"/>
    </location>
</feature>
<accession>A0A8X6XD98</accession>
<sequence>MEHFQASDIRGLVKLFNVKDEDSDDERDNKISKTPHSQQKIRITECSNEQNKVVQNSNYYKKLEKSKDIWCYDEVLDEDYDEDQNKDKPPYEMIYQQDVTPDDIYLQLNGKGPGSISCECLLVKIKLDGTSSIDEINLKISEDSLICKTKKYYLDLCFPKLVDLEKCTAKWNQLNKLLEVKLSIQCV</sequence>
<comment type="caution">
    <text evidence="4">The sequence shown here is derived from an EMBL/GenBank/DDBJ whole genome shotgun (WGS) entry which is preliminary data.</text>
</comment>
<dbReference type="InterPro" id="IPR041442">
    <property type="entry name" value="PIH1D1/2/3_CS-like"/>
</dbReference>
<evidence type="ECO:0000313" key="4">
    <source>
        <dbReference type="EMBL" id="GFY50384.1"/>
    </source>
</evidence>
<evidence type="ECO:0000259" key="3">
    <source>
        <dbReference type="Pfam" id="PF18201"/>
    </source>
</evidence>
<protein>
    <recommendedName>
        <fullName evidence="3">PIH1D1/2/3 CS-like domain-containing protein</fullName>
    </recommendedName>
</protein>
<dbReference type="Pfam" id="PF18201">
    <property type="entry name" value="PIH1_CS"/>
    <property type="match status" value="1"/>
</dbReference>
<evidence type="ECO:0000256" key="1">
    <source>
        <dbReference type="ARBA" id="ARBA00008511"/>
    </source>
</evidence>
<reference evidence="4" key="1">
    <citation type="submission" date="2020-08" db="EMBL/GenBank/DDBJ databases">
        <title>Multicomponent nature underlies the extraordinary mechanical properties of spider dragline silk.</title>
        <authorList>
            <person name="Kono N."/>
            <person name="Nakamura H."/>
            <person name="Mori M."/>
            <person name="Yoshida Y."/>
            <person name="Ohtoshi R."/>
            <person name="Malay A.D."/>
            <person name="Moran D.A.P."/>
            <person name="Tomita M."/>
            <person name="Numata K."/>
            <person name="Arakawa K."/>
        </authorList>
    </citation>
    <scope>NUCLEOTIDE SEQUENCE</scope>
</reference>
<dbReference type="GO" id="GO:0045505">
    <property type="term" value="F:dynein intermediate chain binding"/>
    <property type="evidence" value="ECO:0007669"/>
    <property type="project" value="TreeGrafter"/>
</dbReference>
<dbReference type="AlphaFoldDB" id="A0A8X6XD98"/>
<evidence type="ECO:0000256" key="2">
    <source>
        <dbReference type="SAM" id="MobiDB-lite"/>
    </source>
</evidence>
<feature type="compositionally biased region" description="Polar residues" evidence="2">
    <location>
        <begin position="32"/>
        <end position="42"/>
    </location>
</feature>
<comment type="similarity">
    <text evidence="1">Belongs to the PIH1 family.</text>
</comment>
<proteinExistence type="inferred from homology"/>
<feature type="region of interest" description="Disordered" evidence="2">
    <location>
        <begin position="21"/>
        <end position="42"/>
    </location>
</feature>
<keyword evidence="5" id="KW-1185">Reference proteome</keyword>
<dbReference type="GO" id="GO:0051087">
    <property type="term" value="F:protein-folding chaperone binding"/>
    <property type="evidence" value="ECO:0007669"/>
    <property type="project" value="InterPro"/>
</dbReference>
<dbReference type="GO" id="GO:0005737">
    <property type="term" value="C:cytoplasm"/>
    <property type="evidence" value="ECO:0007669"/>
    <property type="project" value="TreeGrafter"/>
</dbReference>
<name>A0A8X6XD98_9ARAC</name>
<dbReference type="Proteomes" id="UP000886998">
    <property type="component" value="Unassembled WGS sequence"/>
</dbReference>
<dbReference type="PANTHER" id="PTHR21083:SF0">
    <property type="entry name" value="DYNEIN AXONEMAL ASSEMBLY FACTOR 6"/>
    <property type="match status" value="1"/>
</dbReference>
<dbReference type="GO" id="GO:0070286">
    <property type="term" value="P:axonemal dynein complex assembly"/>
    <property type="evidence" value="ECO:0007669"/>
    <property type="project" value="InterPro"/>
</dbReference>
<organism evidence="4 5">
    <name type="scientific">Trichonephila inaurata madagascariensis</name>
    <dbReference type="NCBI Taxonomy" id="2747483"/>
    <lineage>
        <taxon>Eukaryota</taxon>
        <taxon>Metazoa</taxon>
        <taxon>Ecdysozoa</taxon>
        <taxon>Arthropoda</taxon>
        <taxon>Chelicerata</taxon>
        <taxon>Arachnida</taxon>
        <taxon>Araneae</taxon>
        <taxon>Araneomorphae</taxon>
        <taxon>Entelegynae</taxon>
        <taxon>Araneoidea</taxon>
        <taxon>Nephilidae</taxon>
        <taxon>Trichonephila</taxon>
        <taxon>Trichonephila inaurata</taxon>
    </lineage>
</organism>
<evidence type="ECO:0000313" key="5">
    <source>
        <dbReference type="Proteomes" id="UP000886998"/>
    </source>
</evidence>
<dbReference type="InterPro" id="IPR026697">
    <property type="entry name" value="DNAAF6"/>
</dbReference>
<gene>
    <name evidence="4" type="ORF">TNIN_280101</name>
</gene>
<dbReference type="EMBL" id="BMAV01007443">
    <property type="protein sequence ID" value="GFY50384.1"/>
    <property type="molecule type" value="Genomic_DNA"/>
</dbReference>
<dbReference type="PANTHER" id="PTHR21083">
    <property type="entry name" value="TWISTER"/>
    <property type="match status" value="1"/>
</dbReference>
<dbReference type="OrthoDB" id="25887at2759"/>